<dbReference type="PROSITE" id="PS51733">
    <property type="entry name" value="BPL_LPL_CATALYTIC"/>
    <property type="match status" value="1"/>
</dbReference>
<keyword evidence="8" id="KW-1185">Reference proteome</keyword>
<dbReference type="CDD" id="cd16442">
    <property type="entry name" value="BPL"/>
    <property type="match status" value="1"/>
</dbReference>
<dbReference type="InParanoid" id="D6TJB1"/>
<evidence type="ECO:0000313" key="8">
    <source>
        <dbReference type="Proteomes" id="UP000004508"/>
    </source>
</evidence>
<dbReference type="NCBIfam" id="TIGR00121">
    <property type="entry name" value="birA_ligase"/>
    <property type="match status" value="1"/>
</dbReference>
<dbReference type="Pfam" id="PF02237">
    <property type="entry name" value="BPL_C"/>
    <property type="match status" value="1"/>
</dbReference>
<comment type="caution">
    <text evidence="7">The sequence shown here is derived from an EMBL/GenBank/DDBJ whole genome shotgun (WGS) entry which is preliminary data.</text>
</comment>
<evidence type="ECO:0000259" key="6">
    <source>
        <dbReference type="PROSITE" id="PS51733"/>
    </source>
</evidence>
<reference evidence="7 8" key="1">
    <citation type="journal article" date="2011" name="Stand. Genomic Sci.">
        <title>Non-contiguous finished genome sequence and contextual data of the filamentous soil bacterium Ktedonobacter racemifer type strain (SOSP1-21).</title>
        <authorList>
            <person name="Chang Y.J."/>
            <person name="Land M."/>
            <person name="Hauser L."/>
            <person name="Chertkov O."/>
            <person name="Del Rio T.G."/>
            <person name="Nolan M."/>
            <person name="Copeland A."/>
            <person name="Tice H."/>
            <person name="Cheng J.F."/>
            <person name="Lucas S."/>
            <person name="Han C."/>
            <person name="Goodwin L."/>
            <person name="Pitluck S."/>
            <person name="Ivanova N."/>
            <person name="Ovchinikova G."/>
            <person name="Pati A."/>
            <person name="Chen A."/>
            <person name="Palaniappan K."/>
            <person name="Mavromatis K."/>
            <person name="Liolios K."/>
            <person name="Brettin T."/>
            <person name="Fiebig A."/>
            <person name="Rohde M."/>
            <person name="Abt B."/>
            <person name="Goker M."/>
            <person name="Detter J.C."/>
            <person name="Woyke T."/>
            <person name="Bristow J."/>
            <person name="Eisen J.A."/>
            <person name="Markowitz V."/>
            <person name="Hugenholtz P."/>
            <person name="Kyrpides N.C."/>
            <person name="Klenk H.P."/>
            <person name="Lapidus A."/>
        </authorList>
    </citation>
    <scope>NUCLEOTIDE SEQUENCE [LARGE SCALE GENOMIC DNA]</scope>
    <source>
        <strain evidence="8">DSM 44963</strain>
    </source>
</reference>
<gene>
    <name evidence="7" type="ORF">Krac_11082</name>
</gene>
<name>D6TJB1_KTERA</name>
<evidence type="ECO:0000256" key="1">
    <source>
        <dbReference type="ARBA" id="ARBA00022598"/>
    </source>
</evidence>
<dbReference type="InterPro" id="IPR004143">
    <property type="entry name" value="BPL_LPL_catalytic"/>
</dbReference>
<evidence type="ECO:0000256" key="5">
    <source>
        <dbReference type="ARBA" id="ARBA00024227"/>
    </source>
</evidence>
<dbReference type="AlphaFoldDB" id="D6TJB1"/>
<keyword evidence="2" id="KW-0547">Nucleotide-binding</keyword>
<organism evidence="7 8">
    <name type="scientific">Ktedonobacter racemifer DSM 44963</name>
    <dbReference type="NCBI Taxonomy" id="485913"/>
    <lineage>
        <taxon>Bacteria</taxon>
        <taxon>Bacillati</taxon>
        <taxon>Chloroflexota</taxon>
        <taxon>Ktedonobacteria</taxon>
        <taxon>Ktedonobacterales</taxon>
        <taxon>Ktedonobacteraceae</taxon>
        <taxon>Ktedonobacter</taxon>
    </lineage>
</organism>
<dbReference type="OrthoDB" id="9807064at2"/>
<evidence type="ECO:0000256" key="4">
    <source>
        <dbReference type="ARBA" id="ARBA00023267"/>
    </source>
</evidence>
<dbReference type="InterPro" id="IPR008988">
    <property type="entry name" value="Transcriptional_repressor_C"/>
</dbReference>
<dbReference type="PANTHER" id="PTHR12835:SF5">
    <property type="entry name" value="BIOTIN--PROTEIN LIGASE"/>
    <property type="match status" value="1"/>
</dbReference>
<keyword evidence="1 7" id="KW-0436">Ligase</keyword>
<dbReference type="Gene3D" id="2.30.30.100">
    <property type="match status" value="1"/>
</dbReference>
<dbReference type="GO" id="GO:0005737">
    <property type="term" value="C:cytoplasm"/>
    <property type="evidence" value="ECO:0007669"/>
    <property type="project" value="TreeGrafter"/>
</dbReference>
<feature type="domain" description="BPL/LPL catalytic" evidence="6">
    <location>
        <begin position="16"/>
        <end position="230"/>
    </location>
</feature>
<dbReference type="Pfam" id="PF03099">
    <property type="entry name" value="BPL_LplA_LipB"/>
    <property type="match status" value="1"/>
</dbReference>
<accession>D6TJB1</accession>
<sequence length="308" mass="33684">MERQQAHAVFDRLNLEALQGLLETHNFGKGDHIIYIPVIDSTNTRAMQFAREGIAEGTVVLTEQQTAGRGRLGRSWVDVEGCNILSSTILRPHFPPYLLMMLAPLALVEAIQATCNIQATIKWPNDVLIGDQKVAGILIETSHDQSGHLVAVIGIGVNVKGHIDPIAHLIDVHREQSASSVQNAQESEQPAGKTVARATTLEEACGYPVSRERLIAAMLHAIERYYLPLQEERDTVGSQLSMAQLLRETWRSQLSTLGRTITVRQGDRTLSGVAEDVDDGGALLLRSHSGELVSISWGDVGYTLPDEC</sequence>
<dbReference type="FunCoup" id="D6TJB1">
    <property type="interactions" value="501"/>
</dbReference>
<dbReference type="GO" id="GO:0004077">
    <property type="term" value="F:biotin--[biotin carboxyl-carrier protein] ligase activity"/>
    <property type="evidence" value="ECO:0007669"/>
    <property type="project" value="UniProtKB-EC"/>
</dbReference>
<protein>
    <recommendedName>
        <fullName evidence="5">biotin--[biotin carboxyl-carrier protein] ligase</fullName>
        <ecNumber evidence="5">6.3.4.15</ecNumber>
    </recommendedName>
</protein>
<dbReference type="EC" id="6.3.4.15" evidence="5"/>
<proteinExistence type="predicted"/>
<evidence type="ECO:0000256" key="2">
    <source>
        <dbReference type="ARBA" id="ARBA00022741"/>
    </source>
</evidence>
<dbReference type="InterPro" id="IPR003142">
    <property type="entry name" value="BPL_C"/>
</dbReference>
<dbReference type="Gene3D" id="3.30.930.10">
    <property type="entry name" value="Bira Bifunctional Protein, Domain 2"/>
    <property type="match status" value="1"/>
</dbReference>
<dbReference type="SUPFAM" id="SSF50037">
    <property type="entry name" value="C-terminal domain of transcriptional repressors"/>
    <property type="match status" value="1"/>
</dbReference>
<dbReference type="InterPro" id="IPR004408">
    <property type="entry name" value="Biotin_CoA_COase_ligase"/>
</dbReference>
<dbReference type="InterPro" id="IPR045864">
    <property type="entry name" value="aa-tRNA-synth_II/BPL/LPL"/>
</dbReference>
<keyword evidence="3" id="KW-0067">ATP-binding</keyword>
<dbReference type="PANTHER" id="PTHR12835">
    <property type="entry name" value="BIOTIN PROTEIN LIGASE"/>
    <property type="match status" value="1"/>
</dbReference>
<evidence type="ECO:0000313" key="7">
    <source>
        <dbReference type="EMBL" id="EFH89518.1"/>
    </source>
</evidence>
<evidence type="ECO:0000256" key="3">
    <source>
        <dbReference type="ARBA" id="ARBA00022840"/>
    </source>
</evidence>
<dbReference type="Proteomes" id="UP000004508">
    <property type="component" value="Unassembled WGS sequence"/>
</dbReference>
<dbReference type="STRING" id="485913.Krac_11082"/>
<dbReference type="eggNOG" id="COG0340">
    <property type="taxonomic scope" value="Bacteria"/>
</dbReference>
<dbReference type="EMBL" id="ADVG01000001">
    <property type="protein sequence ID" value="EFH89518.1"/>
    <property type="molecule type" value="Genomic_DNA"/>
</dbReference>
<dbReference type="GO" id="GO:0005524">
    <property type="term" value="F:ATP binding"/>
    <property type="evidence" value="ECO:0007669"/>
    <property type="project" value="UniProtKB-KW"/>
</dbReference>
<dbReference type="SUPFAM" id="SSF55681">
    <property type="entry name" value="Class II aaRS and biotin synthetases"/>
    <property type="match status" value="1"/>
</dbReference>
<keyword evidence="4" id="KW-0092">Biotin</keyword>
<dbReference type="RefSeq" id="WP_007906171.1">
    <property type="nucleotide sequence ID" value="NZ_ADVG01000001.1"/>
</dbReference>